<dbReference type="RefSeq" id="WP_008871436.1">
    <property type="nucleotide sequence ID" value="NZ_ACJN02000003.1"/>
</dbReference>
<evidence type="ECO:0000313" key="1">
    <source>
        <dbReference type="EMBL" id="EFI34087.1"/>
    </source>
</evidence>
<evidence type="ECO:0000313" key="2">
    <source>
        <dbReference type="Proteomes" id="UP000005496"/>
    </source>
</evidence>
<dbReference type="EMBL" id="ACJN02000003">
    <property type="protein sequence ID" value="EFI34087.1"/>
    <property type="molecule type" value="Genomic_DNA"/>
</dbReference>
<gene>
    <name evidence="1" type="ORF">Dthio_PD1427</name>
</gene>
<protein>
    <submittedName>
        <fullName evidence="1">Uncharacterized protein</fullName>
    </submittedName>
</protein>
<sequence length="147" mass="16772">MRRRKPGRPRLYSNAPQMQERINSYFDACHEWEEIPTVSGLCLHLGFTDPSALKYYATASKAHAHFSKAIRRALMKIEACKAQALVDGELEPGRLRGLMFDLRVNHDWREKVSVKAEEPGNAGCGVAVIGWEKFNENWQERMLKGKA</sequence>
<organism evidence="1 2">
    <name type="scientific">Desulfonatronospira thiodismutans ASO3-1</name>
    <dbReference type="NCBI Taxonomy" id="555779"/>
    <lineage>
        <taxon>Bacteria</taxon>
        <taxon>Pseudomonadati</taxon>
        <taxon>Thermodesulfobacteriota</taxon>
        <taxon>Desulfovibrionia</taxon>
        <taxon>Desulfovibrionales</taxon>
        <taxon>Desulfonatronovibrionaceae</taxon>
        <taxon>Desulfonatronospira</taxon>
    </lineage>
</organism>
<dbReference type="Proteomes" id="UP000005496">
    <property type="component" value="Unassembled WGS sequence"/>
</dbReference>
<dbReference type="OrthoDB" id="5355596at2"/>
<name>D6STS1_9BACT</name>
<dbReference type="Pfam" id="PF16677">
    <property type="entry name" value="GP3_package"/>
    <property type="match status" value="1"/>
</dbReference>
<dbReference type="AlphaFoldDB" id="D6STS1"/>
<reference evidence="1" key="1">
    <citation type="submission" date="2010-05" db="EMBL/GenBank/DDBJ databases">
        <title>The draft genome of Desulfonatronospira thiodismutans ASO3-1.</title>
        <authorList>
            <consortium name="US DOE Joint Genome Institute (JGI-PGF)"/>
            <person name="Lucas S."/>
            <person name="Copeland A."/>
            <person name="Lapidus A."/>
            <person name="Cheng J.-F."/>
            <person name="Bruce D."/>
            <person name="Goodwin L."/>
            <person name="Pitluck S."/>
            <person name="Chertkov O."/>
            <person name="Brettin T."/>
            <person name="Detter J.C."/>
            <person name="Han C."/>
            <person name="Land M.L."/>
            <person name="Hauser L."/>
            <person name="Kyrpides N."/>
            <person name="Mikhailova N."/>
            <person name="Muyzer G."/>
            <person name="Woyke T."/>
        </authorList>
    </citation>
    <scope>NUCLEOTIDE SEQUENCE [LARGE SCALE GENOMIC DNA]</scope>
    <source>
        <strain evidence="1">ASO3-1</strain>
    </source>
</reference>
<keyword evidence="2" id="KW-1185">Reference proteome</keyword>
<proteinExistence type="predicted"/>
<dbReference type="InterPro" id="IPR032066">
    <property type="entry name" value="GP3_package"/>
</dbReference>
<accession>D6STS1</accession>
<comment type="caution">
    <text evidence="1">The sequence shown here is derived from an EMBL/GenBank/DDBJ whole genome shotgun (WGS) entry which is preliminary data.</text>
</comment>